<evidence type="ECO:0000256" key="16">
    <source>
        <dbReference type="ARBA" id="ARBA00029570"/>
    </source>
</evidence>
<protein>
    <recommendedName>
        <fullName evidence="16">Adenosylcobinamide kinase</fullName>
        <ecNumber evidence="8">2.7.1.156</ecNumber>
        <ecNumber evidence="9">2.7.7.62</ecNumber>
    </recommendedName>
    <alternativeName>
        <fullName evidence="17">Adenosylcobinamide-phosphate guanylyltransferase</fullName>
    </alternativeName>
</protein>
<dbReference type="Pfam" id="PF02283">
    <property type="entry name" value="CobU"/>
    <property type="match status" value="1"/>
</dbReference>
<comment type="pathway">
    <text evidence="6">Cofactor biosynthesis; adenosylcobalamin biosynthesis; adenosylcobalamin from cob(II)yrinate a,c-diamide: step 5/7.</text>
</comment>
<keyword evidence="12 19" id="KW-0547">Nucleotide-binding</keyword>
<feature type="binding site" evidence="19">
    <location>
        <begin position="7"/>
        <end position="14"/>
    </location>
    <ligand>
        <name>GTP</name>
        <dbReference type="ChEBI" id="CHEBI:37565"/>
    </ligand>
</feature>
<dbReference type="InterPro" id="IPR003203">
    <property type="entry name" value="CobU/CobP"/>
</dbReference>
<evidence type="ECO:0000256" key="1">
    <source>
        <dbReference type="ARBA" id="ARBA00000312"/>
    </source>
</evidence>
<dbReference type="Gene3D" id="3.40.50.300">
    <property type="entry name" value="P-loop containing nucleotide triphosphate hydrolases"/>
    <property type="match status" value="1"/>
</dbReference>
<dbReference type="PANTHER" id="PTHR34848:SF1">
    <property type="entry name" value="BIFUNCTIONAL ADENOSYLCOBALAMIN BIOSYNTHESIS PROTEIN COBU"/>
    <property type="match status" value="1"/>
</dbReference>
<keyword evidence="21" id="KW-1185">Reference proteome</keyword>
<comment type="catalytic activity">
    <reaction evidence="1">
        <text>adenosylcob(III)inamide + ATP = adenosylcob(III)inamide phosphate + ADP + H(+)</text>
        <dbReference type="Rhea" id="RHEA:15769"/>
        <dbReference type="ChEBI" id="CHEBI:2480"/>
        <dbReference type="ChEBI" id="CHEBI:15378"/>
        <dbReference type="ChEBI" id="CHEBI:30616"/>
        <dbReference type="ChEBI" id="CHEBI:58502"/>
        <dbReference type="ChEBI" id="CHEBI:456216"/>
        <dbReference type="EC" id="2.7.1.156"/>
    </reaction>
</comment>
<feature type="binding site" evidence="19">
    <location>
        <begin position="31"/>
        <end position="33"/>
    </location>
    <ligand>
        <name>GTP</name>
        <dbReference type="ChEBI" id="CHEBI:37565"/>
    </ligand>
</feature>
<keyword evidence="13 20" id="KW-0418">Kinase</keyword>
<dbReference type="CDD" id="cd00544">
    <property type="entry name" value="CobU"/>
    <property type="match status" value="1"/>
</dbReference>
<evidence type="ECO:0000313" key="21">
    <source>
        <dbReference type="Proteomes" id="UP000515570"/>
    </source>
</evidence>
<evidence type="ECO:0000256" key="6">
    <source>
        <dbReference type="ARBA" id="ARBA00005159"/>
    </source>
</evidence>
<evidence type="ECO:0000256" key="19">
    <source>
        <dbReference type="PIRSR" id="PIRSR006135-2"/>
    </source>
</evidence>
<dbReference type="EC" id="2.7.1.156" evidence="8"/>
<comment type="catalytic activity">
    <reaction evidence="3">
        <text>adenosylcob(III)inamide + GTP = adenosylcob(III)inamide phosphate + GDP + H(+)</text>
        <dbReference type="Rhea" id="RHEA:15765"/>
        <dbReference type="ChEBI" id="CHEBI:2480"/>
        <dbReference type="ChEBI" id="CHEBI:15378"/>
        <dbReference type="ChEBI" id="CHEBI:37565"/>
        <dbReference type="ChEBI" id="CHEBI:58189"/>
        <dbReference type="ChEBI" id="CHEBI:58502"/>
        <dbReference type="EC" id="2.7.1.156"/>
    </reaction>
</comment>
<dbReference type="GO" id="GO:0005524">
    <property type="term" value="F:ATP binding"/>
    <property type="evidence" value="ECO:0007669"/>
    <property type="project" value="UniProtKB-KW"/>
</dbReference>
<sequence length="175" mass="19057">MITLVLGGARSGKSAWAEALFPPGAEVLYVATARPWPGDEDFAARIRAHQERRPSHWVTEDSAELHDALLTHPEGNILVDDLGTWLTHQLDQAQAWERPRGFIAPAVDKLLAALHRTSARVVLVTPEVGLGVIPETPAGRLFRDELGWLNARVAELADEVVLVVAGIPLTLKSES</sequence>
<evidence type="ECO:0000256" key="13">
    <source>
        <dbReference type="ARBA" id="ARBA00022777"/>
    </source>
</evidence>
<gene>
    <name evidence="20" type="primary">cobU</name>
    <name evidence="20" type="ORF">HW450_11715</name>
</gene>
<feature type="binding site" evidence="19">
    <location>
        <position position="80"/>
    </location>
    <ligand>
        <name>GTP</name>
        <dbReference type="ChEBI" id="CHEBI:37565"/>
    </ligand>
</feature>
<evidence type="ECO:0000256" key="18">
    <source>
        <dbReference type="PIRSR" id="PIRSR006135-1"/>
    </source>
</evidence>
<evidence type="ECO:0000256" key="15">
    <source>
        <dbReference type="ARBA" id="ARBA00023134"/>
    </source>
</evidence>
<keyword evidence="11 20" id="KW-0808">Transferase</keyword>
<evidence type="ECO:0000256" key="5">
    <source>
        <dbReference type="ARBA" id="ARBA00004692"/>
    </source>
</evidence>
<dbReference type="AlphaFoldDB" id="A0A7G5FEE1"/>
<dbReference type="PANTHER" id="PTHR34848">
    <property type="match status" value="1"/>
</dbReference>
<dbReference type="GO" id="GO:0009236">
    <property type="term" value="P:cobalamin biosynthetic process"/>
    <property type="evidence" value="ECO:0007669"/>
    <property type="project" value="UniProtKB-UniPathway"/>
</dbReference>
<name>A0A7G5FEE1_9CORY</name>
<evidence type="ECO:0000256" key="17">
    <source>
        <dbReference type="ARBA" id="ARBA00030571"/>
    </source>
</evidence>
<evidence type="ECO:0000256" key="2">
    <source>
        <dbReference type="ARBA" id="ARBA00000711"/>
    </source>
</evidence>
<dbReference type="Proteomes" id="UP000515570">
    <property type="component" value="Chromosome"/>
</dbReference>
<comment type="catalytic activity">
    <reaction evidence="2">
        <text>adenosylcob(III)inamide phosphate + GTP + H(+) = adenosylcob(III)inamide-GDP + diphosphate</text>
        <dbReference type="Rhea" id="RHEA:22712"/>
        <dbReference type="ChEBI" id="CHEBI:15378"/>
        <dbReference type="ChEBI" id="CHEBI:33019"/>
        <dbReference type="ChEBI" id="CHEBI:37565"/>
        <dbReference type="ChEBI" id="CHEBI:58502"/>
        <dbReference type="ChEBI" id="CHEBI:60487"/>
        <dbReference type="EC" id="2.7.7.62"/>
    </reaction>
</comment>
<keyword evidence="15 19" id="KW-0342">GTP-binding</keyword>
<evidence type="ECO:0000256" key="7">
    <source>
        <dbReference type="ARBA" id="ARBA00007490"/>
    </source>
</evidence>
<evidence type="ECO:0000256" key="3">
    <source>
        <dbReference type="ARBA" id="ARBA00001522"/>
    </source>
</evidence>
<comment type="pathway">
    <text evidence="5">Cofactor biosynthesis; adenosylcobalamin biosynthesis; adenosylcobalamin from cob(II)yrinate a,c-diamide: step 6/7.</text>
</comment>
<dbReference type="InterPro" id="IPR027417">
    <property type="entry name" value="P-loop_NTPase"/>
</dbReference>
<evidence type="ECO:0000256" key="14">
    <source>
        <dbReference type="ARBA" id="ARBA00022840"/>
    </source>
</evidence>
<evidence type="ECO:0000313" key="20">
    <source>
        <dbReference type="EMBL" id="QMV84982.1"/>
    </source>
</evidence>
<dbReference type="RefSeq" id="WP_182385789.1">
    <property type="nucleotide sequence ID" value="NZ_CP059833.1"/>
</dbReference>
<keyword evidence="14" id="KW-0067">ATP-binding</keyword>
<dbReference type="PIRSF" id="PIRSF006135">
    <property type="entry name" value="CobU"/>
    <property type="match status" value="1"/>
</dbReference>
<dbReference type="SUPFAM" id="SSF52540">
    <property type="entry name" value="P-loop containing nucleoside triphosphate hydrolases"/>
    <property type="match status" value="1"/>
</dbReference>
<dbReference type="NCBIfam" id="NF004469">
    <property type="entry name" value="PRK05800.1"/>
    <property type="match status" value="1"/>
</dbReference>
<keyword evidence="20" id="KW-0548">Nucleotidyltransferase</keyword>
<keyword evidence="10" id="KW-0169">Cobalamin biosynthesis</keyword>
<comment type="function">
    <text evidence="4">Catalyzes ATP-dependent phosphorylation of adenosylcobinamide and addition of GMP to adenosylcobinamide phosphate.</text>
</comment>
<dbReference type="EC" id="2.7.7.62" evidence="9"/>
<dbReference type="GO" id="GO:0043752">
    <property type="term" value="F:adenosylcobinamide kinase activity"/>
    <property type="evidence" value="ECO:0007669"/>
    <property type="project" value="UniProtKB-EC"/>
</dbReference>
<evidence type="ECO:0000256" key="11">
    <source>
        <dbReference type="ARBA" id="ARBA00022679"/>
    </source>
</evidence>
<dbReference type="UniPathway" id="UPA00148">
    <property type="reaction ID" value="UER00236"/>
</dbReference>
<feature type="active site" description="GMP-histidine intermediate" evidence="18">
    <location>
        <position position="49"/>
    </location>
</feature>
<dbReference type="EMBL" id="CP059833">
    <property type="protein sequence ID" value="QMV84982.1"/>
    <property type="molecule type" value="Genomic_DNA"/>
</dbReference>
<evidence type="ECO:0000256" key="12">
    <source>
        <dbReference type="ARBA" id="ARBA00022741"/>
    </source>
</evidence>
<accession>A0A7G5FEE1</accession>
<evidence type="ECO:0000256" key="10">
    <source>
        <dbReference type="ARBA" id="ARBA00022573"/>
    </source>
</evidence>
<organism evidence="20 21">
    <name type="scientific">Corynebacterium hindlerae</name>
    <dbReference type="NCBI Taxonomy" id="699041"/>
    <lineage>
        <taxon>Bacteria</taxon>
        <taxon>Bacillati</taxon>
        <taxon>Actinomycetota</taxon>
        <taxon>Actinomycetes</taxon>
        <taxon>Mycobacteriales</taxon>
        <taxon>Corynebacteriaceae</taxon>
        <taxon>Corynebacterium</taxon>
    </lineage>
</organism>
<dbReference type="GO" id="GO:0008820">
    <property type="term" value="F:cobinamide phosphate guanylyltransferase activity"/>
    <property type="evidence" value="ECO:0007669"/>
    <property type="project" value="UniProtKB-EC"/>
</dbReference>
<dbReference type="GO" id="GO:0005525">
    <property type="term" value="F:GTP binding"/>
    <property type="evidence" value="ECO:0007669"/>
    <property type="project" value="UniProtKB-KW"/>
</dbReference>
<reference evidence="20 21" key="1">
    <citation type="submission" date="2020-07" db="EMBL/GenBank/DDBJ databases">
        <title>non toxigenic Corynebacterium sp. nov from a clinical source.</title>
        <authorList>
            <person name="Bernier A.-M."/>
            <person name="Bernard K."/>
        </authorList>
    </citation>
    <scope>NUCLEOTIDE SEQUENCE [LARGE SCALE GENOMIC DNA]</scope>
    <source>
        <strain evidence="21">NML 93-0612</strain>
    </source>
</reference>
<proteinExistence type="inferred from homology"/>
<evidence type="ECO:0000256" key="9">
    <source>
        <dbReference type="ARBA" id="ARBA00012523"/>
    </source>
</evidence>
<comment type="similarity">
    <text evidence="7">Belongs to the CobU/CobP family.</text>
</comment>
<evidence type="ECO:0000256" key="8">
    <source>
        <dbReference type="ARBA" id="ARBA00012016"/>
    </source>
</evidence>
<evidence type="ECO:0000256" key="4">
    <source>
        <dbReference type="ARBA" id="ARBA00003889"/>
    </source>
</evidence>